<dbReference type="InterPro" id="IPR058532">
    <property type="entry name" value="YjbR/MT2646/Rv2570-like"/>
</dbReference>
<proteinExistence type="predicted"/>
<keyword evidence="2" id="KW-1185">Reference proteome</keyword>
<gene>
    <name evidence="1" type="ORF">EV189_3896</name>
</gene>
<protein>
    <recommendedName>
        <fullName evidence="3">YjbR protein</fullName>
    </recommendedName>
</protein>
<dbReference type="Proteomes" id="UP000293638">
    <property type="component" value="Unassembled WGS sequence"/>
</dbReference>
<comment type="caution">
    <text evidence="1">The sequence shown here is derived from an EMBL/GenBank/DDBJ whole genome shotgun (WGS) entry which is preliminary data.</text>
</comment>
<organism evidence="1 2">
    <name type="scientific">Motilibacter rhizosphaerae</name>
    <dbReference type="NCBI Taxonomy" id="598652"/>
    <lineage>
        <taxon>Bacteria</taxon>
        <taxon>Bacillati</taxon>
        <taxon>Actinomycetota</taxon>
        <taxon>Actinomycetes</taxon>
        <taxon>Motilibacterales</taxon>
        <taxon>Motilibacteraceae</taxon>
        <taxon>Motilibacter</taxon>
    </lineage>
</organism>
<evidence type="ECO:0000313" key="1">
    <source>
        <dbReference type="EMBL" id="RZS79026.1"/>
    </source>
</evidence>
<dbReference type="OrthoDB" id="954305at2"/>
<sequence length="129" mass="14111">MVTVEEVAALAAALPEVEEGERHGRRAWSVRRKVFAWERPFTKADLKRFGAVPAPTGPILALATEDLGEKEAVLAAGEPAFFDMAHFEGYPAYLVKLDAVAPEALADALEDAWAAKAPGELVERRLRER</sequence>
<accession>A0A4Q7NA37</accession>
<dbReference type="RefSeq" id="WP_130494612.1">
    <property type="nucleotide sequence ID" value="NZ_SGXD01000007.1"/>
</dbReference>
<reference evidence="1 2" key="1">
    <citation type="submission" date="2019-02" db="EMBL/GenBank/DDBJ databases">
        <title>Genomic Encyclopedia of Type Strains, Phase IV (KMG-IV): sequencing the most valuable type-strain genomes for metagenomic binning, comparative biology and taxonomic classification.</title>
        <authorList>
            <person name="Goeker M."/>
        </authorList>
    </citation>
    <scope>NUCLEOTIDE SEQUENCE [LARGE SCALE GENOMIC DNA]</scope>
    <source>
        <strain evidence="1 2">DSM 45622</strain>
    </source>
</reference>
<dbReference type="Pfam" id="PF04237">
    <property type="entry name" value="YjbR"/>
    <property type="match status" value="1"/>
</dbReference>
<evidence type="ECO:0008006" key="3">
    <source>
        <dbReference type="Google" id="ProtNLM"/>
    </source>
</evidence>
<name>A0A4Q7NA37_9ACTN</name>
<dbReference type="AlphaFoldDB" id="A0A4Q7NA37"/>
<evidence type="ECO:0000313" key="2">
    <source>
        <dbReference type="Proteomes" id="UP000293638"/>
    </source>
</evidence>
<dbReference type="EMBL" id="SGXD01000007">
    <property type="protein sequence ID" value="RZS79026.1"/>
    <property type="molecule type" value="Genomic_DNA"/>
</dbReference>